<proteinExistence type="predicted"/>
<name>A0ACD3AFC1_9AGAR</name>
<accession>A0ACD3AFC1</accession>
<dbReference type="EMBL" id="ML208478">
    <property type="protein sequence ID" value="TFK64350.1"/>
    <property type="molecule type" value="Genomic_DNA"/>
</dbReference>
<dbReference type="Proteomes" id="UP000308600">
    <property type="component" value="Unassembled WGS sequence"/>
</dbReference>
<evidence type="ECO:0000313" key="1">
    <source>
        <dbReference type="EMBL" id="TFK64350.1"/>
    </source>
</evidence>
<sequence>MASFGSCNITFTNRTAVVYNFKNFSPGLVGVPAASNPTTIGANATVQFRIIPSVGTTVSQGTLNFDFAAGGAALSVTAVYNPNPLIRELKTDPTQPPSDSLTITCTTENTTQIALVGLVTIQQHTLVQD</sequence>
<organism evidence="1 2">
    <name type="scientific">Pluteus cervinus</name>
    <dbReference type="NCBI Taxonomy" id="181527"/>
    <lineage>
        <taxon>Eukaryota</taxon>
        <taxon>Fungi</taxon>
        <taxon>Dikarya</taxon>
        <taxon>Basidiomycota</taxon>
        <taxon>Agaricomycotina</taxon>
        <taxon>Agaricomycetes</taxon>
        <taxon>Agaricomycetidae</taxon>
        <taxon>Agaricales</taxon>
        <taxon>Pluteineae</taxon>
        <taxon>Pluteaceae</taxon>
        <taxon>Pluteus</taxon>
    </lineage>
</organism>
<keyword evidence="2" id="KW-1185">Reference proteome</keyword>
<evidence type="ECO:0000313" key="2">
    <source>
        <dbReference type="Proteomes" id="UP000308600"/>
    </source>
</evidence>
<gene>
    <name evidence="1" type="ORF">BDN72DRAFT_881545</name>
</gene>
<reference evidence="1 2" key="1">
    <citation type="journal article" date="2019" name="Nat. Ecol. Evol.">
        <title>Megaphylogeny resolves global patterns of mushroom evolution.</title>
        <authorList>
            <person name="Varga T."/>
            <person name="Krizsan K."/>
            <person name="Foldi C."/>
            <person name="Dima B."/>
            <person name="Sanchez-Garcia M."/>
            <person name="Sanchez-Ramirez S."/>
            <person name="Szollosi G.J."/>
            <person name="Szarkandi J.G."/>
            <person name="Papp V."/>
            <person name="Albert L."/>
            <person name="Andreopoulos W."/>
            <person name="Angelini C."/>
            <person name="Antonin V."/>
            <person name="Barry K.W."/>
            <person name="Bougher N.L."/>
            <person name="Buchanan P."/>
            <person name="Buyck B."/>
            <person name="Bense V."/>
            <person name="Catcheside P."/>
            <person name="Chovatia M."/>
            <person name="Cooper J."/>
            <person name="Damon W."/>
            <person name="Desjardin D."/>
            <person name="Finy P."/>
            <person name="Geml J."/>
            <person name="Haridas S."/>
            <person name="Hughes K."/>
            <person name="Justo A."/>
            <person name="Karasinski D."/>
            <person name="Kautmanova I."/>
            <person name="Kiss B."/>
            <person name="Kocsube S."/>
            <person name="Kotiranta H."/>
            <person name="LaButti K.M."/>
            <person name="Lechner B.E."/>
            <person name="Liimatainen K."/>
            <person name="Lipzen A."/>
            <person name="Lukacs Z."/>
            <person name="Mihaltcheva S."/>
            <person name="Morgado L.N."/>
            <person name="Niskanen T."/>
            <person name="Noordeloos M.E."/>
            <person name="Ohm R.A."/>
            <person name="Ortiz-Santana B."/>
            <person name="Ovrebo C."/>
            <person name="Racz N."/>
            <person name="Riley R."/>
            <person name="Savchenko A."/>
            <person name="Shiryaev A."/>
            <person name="Soop K."/>
            <person name="Spirin V."/>
            <person name="Szebenyi C."/>
            <person name="Tomsovsky M."/>
            <person name="Tulloss R.E."/>
            <person name="Uehling J."/>
            <person name="Grigoriev I.V."/>
            <person name="Vagvolgyi C."/>
            <person name="Papp T."/>
            <person name="Martin F.M."/>
            <person name="Miettinen O."/>
            <person name="Hibbett D.S."/>
            <person name="Nagy L.G."/>
        </authorList>
    </citation>
    <scope>NUCLEOTIDE SEQUENCE [LARGE SCALE GENOMIC DNA]</scope>
    <source>
        <strain evidence="1 2">NL-1719</strain>
    </source>
</reference>
<protein>
    <submittedName>
        <fullName evidence="1">Uncharacterized protein</fullName>
    </submittedName>
</protein>